<organism evidence="2 3">
    <name type="scientific">Mycobacterium tuberculosis</name>
    <dbReference type="NCBI Taxonomy" id="1773"/>
    <lineage>
        <taxon>Bacteria</taxon>
        <taxon>Bacillati</taxon>
        <taxon>Actinomycetota</taxon>
        <taxon>Actinomycetes</taxon>
        <taxon>Mycobacteriales</taxon>
        <taxon>Mycobacteriaceae</taxon>
        <taxon>Mycobacterium</taxon>
        <taxon>Mycobacterium tuberculosis complex</taxon>
    </lineage>
</organism>
<name>A0A654TQ78_MYCTX</name>
<protein>
    <submittedName>
        <fullName evidence="2">Uncharacterized protein</fullName>
    </submittedName>
</protein>
<dbReference type="AlphaFoldDB" id="A0A654TQ78"/>
<feature type="compositionally biased region" description="Low complexity" evidence="1">
    <location>
        <begin position="548"/>
        <end position="580"/>
    </location>
</feature>
<proteinExistence type="predicted"/>
<gene>
    <name evidence="2" type="ORF">ERS007688_02720</name>
</gene>
<evidence type="ECO:0000313" key="2">
    <source>
        <dbReference type="EMBL" id="CFE58655.1"/>
    </source>
</evidence>
<sequence length="580" mass="60759">MHPDQLAGTLGTIIVVDAHRQPMHPGLTCAGCRTALCHREPGEPALGINLEIWSQGVEPGRLQPLLAPIRQVAARGLFQRGQQIVKAGIAKSVRAEVVTQAGQKALQPDVGNELFEHRGALGVGDPVEVHLDSGQVGDVGGDRVRRRQLVLAIRPRLLHGRKRRPSLGEFGGLALAQHRGEGGEGLVQPQIVPPGHGDQVAEPHVGHLVQHGLRAPLIGCPGDLAAEDVVLQEGHRAGVFHCAGVEFGDEELVVLAERVWQAKVLVVEAESLLGLGEQPLGVHVFGKRGPAIDAEWDFPVVVDVSVRPGRVWSGDQGHQIGAHPRGSGEGVYAVCRGQRRAVGDHLPVRGRGHPHVKRGLEVGLVEAGEHALGVGGFELRVQVGLAVHRIDKPMQALAGIGVVAVGVDDDDVALGQSAQRDPGRLVISRDVQVLVVEAGAAHGVGGDVDDRVGAGECVEHHGGGRPEGAFAGSAVTVGHIENDLVAVHGYQGGAFDGLVPREVWKGHGVQLNRVGGNRCGAAVVVLGGVLTAADSNERTAPCSRRPPRSLSPISGSIRCARGAGSRRAGSSRWQRSATSR</sequence>
<evidence type="ECO:0000313" key="3">
    <source>
        <dbReference type="Proteomes" id="UP000046947"/>
    </source>
</evidence>
<evidence type="ECO:0000256" key="1">
    <source>
        <dbReference type="SAM" id="MobiDB-lite"/>
    </source>
</evidence>
<accession>A0A654TQ78</accession>
<feature type="region of interest" description="Disordered" evidence="1">
    <location>
        <begin position="535"/>
        <end position="580"/>
    </location>
</feature>
<reference evidence="2 3" key="1">
    <citation type="submission" date="2015-03" db="EMBL/GenBank/DDBJ databases">
        <authorList>
            <consortium name="Pathogen Informatics"/>
        </authorList>
    </citation>
    <scope>NUCLEOTIDE SEQUENCE [LARGE SCALE GENOMIC DNA]</scope>
    <source>
        <strain evidence="2 3">H09601792</strain>
    </source>
</reference>
<dbReference type="EMBL" id="CFOH01000490">
    <property type="protein sequence ID" value="CFE58655.1"/>
    <property type="molecule type" value="Genomic_DNA"/>
</dbReference>
<dbReference type="Proteomes" id="UP000046947">
    <property type="component" value="Unassembled WGS sequence"/>
</dbReference>